<comment type="similarity">
    <text evidence="1">Belongs to the ComF/GntX family.</text>
</comment>
<dbReference type="Proteomes" id="UP000678545">
    <property type="component" value="Unassembled WGS sequence"/>
</dbReference>
<accession>A0A941E8T6</accession>
<proteinExistence type="inferred from homology"/>
<name>A0A941E8T6_9BURK</name>
<protein>
    <submittedName>
        <fullName evidence="4">ComF family protein</fullName>
    </submittedName>
</protein>
<dbReference type="InterPro" id="IPR000836">
    <property type="entry name" value="PRTase_dom"/>
</dbReference>
<dbReference type="SUPFAM" id="SSF53271">
    <property type="entry name" value="PRTase-like"/>
    <property type="match status" value="1"/>
</dbReference>
<dbReference type="EMBL" id="JAGSPJ010000005">
    <property type="protein sequence ID" value="MBR7800738.1"/>
    <property type="molecule type" value="Genomic_DNA"/>
</dbReference>
<evidence type="ECO:0000256" key="1">
    <source>
        <dbReference type="ARBA" id="ARBA00008007"/>
    </source>
</evidence>
<dbReference type="CDD" id="cd06223">
    <property type="entry name" value="PRTases_typeI"/>
    <property type="match status" value="1"/>
</dbReference>
<evidence type="ECO:0000259" key="2">
    <source>
        <dbReference type="Pfam" id="PF00156"/>
    </source>
</evidence>
<dbReference type="InterPro" id="IPR051910">
    <property type="entry name" value="ComF/GntX_DNA_util-trans"/>
</dbReference>
<organism evidence="4 5">
    <name type="scientific">Undibacterium fentianense</name>
    <dbReference type="NCBI Taxonomy" id="2828728"/>
    <lineage>
        <taxon>Bacteria</taxon>
        <taxon>Pseudomonadati</taxon>
        <taxon>Pseudomonadota</taxon>
        <taxon>Betaproteobacteria</taxon>
        <taxon>Burkholderiales</taxon>
        <taxon>Oxalobacteraceae</taxon>
        <taxon>Undibacterium</taxon>
    </lineage>
</organism>
<dbReference type="PANTHER" id="PTHR47505">
    <property type="entry name" value="DNA UTILIZATION PROTEIN YHGH"/>
    <property type="match status" value="1"/>
</dbReference>
<reference evidence="4" key="1">
    <citation type="submission" date="2021-04" db="EMBL/GenBank/DDBJ databases">
        <title>novel species isolated from subtropical streams in China.</title>
        <authorList>
            <person name="Lu H."/>
        </authorList>
    </citation>
    <scope>NUCLEOTIDE SEQUENCE</scope>
    <source>
        <strain evidence="4">FT137W</strain>
    </source>
</reference>
<keyword evidence="5" id="KW-1185">Reference proteome</keyword>
<evidence type="ECO:0000313" key="5">
    <source>
        <dbReference type="Proteomes" id="UP000678545"/>
    </source>
</evidence>
<dbReference type="RefSeq" id="WP_268977749.1">
    <property type="nucleotide sequence ID" value="NZ_JAGSPJ010000005.1"/>
</dbReference>
<feature type="domain" description="Phosphoribosyltransferase" evidence="2">
    <location>
        <begin position="145"/>
        <end position="233"/>
    </location>
</feature>
<comment type="caution">
    <text evidence="4">The sequence shown here is derived from an EMBL/GenBank/DDBJ whole genome shotgun (WGS) entry which is preliminary data.</text>
</comment>
<evidence type="ECO:0000313" key="4">
    <source>
        <dbReference type="EMBL" id="MBR7800738.1"/>
    </source>
</evidence>
<evidence type="ECO:0000259" key="3">
    <source>
        <dbReference type="Pfam" id="PF18912"/>
    </source>
</evidence>
<dbReference type="AlphaFoldDB" id="A0A941E8T6"/>
<feature type="domain" description="Double zinc ribbon" evidence="3">
    <location>
        <begin position="12"/>
        <end position="67"/>
    </location>
</feature>
<dbReference type="Pfam" id="PF00156">
    <property type="entry name" value="Pribosyltran"/>
    <property type="match status" value="1"/>
</dbReference>
<gene>
    <name evidence="4" type="ORF">KDM90_12080</name>
</gene>
<dbReference type="InterPro" id="IPR044005">
    <property type="entry name" value="DZR_2"/>
</dbReference>
<sequence>MRRIFSVTSKRLLDLLLPEHCAICGLTSPKGICEACQHDYFRNAVNRCRQCAIPLEDSFARVCGQCLLTRPKFDRTIVCTNYLAQVDSLVLGLKFGKNLRYARIIAEQLASRIQPLQQQDQIWPDLLCPVPLSRQRLCTRGFNQSMEMARPLAQALELPICPDLVWRARDTEQQSSLHPEQRVHNVRGAFVINPAEQAQIEGRHIGLVDDVITTGTTLNEIAGLLKRHGAATVTNFIFARTVWR</sequence>
<dbReference type="PANTHER" id="PTHR47505:SF1">
    <property type="entry name" value="DNA UTILIZATION PROTEIN YHGH"/>
    <property type="match status" value="1"/>
</dbReference>
<dbReference type="Pfam" id="PF18912">
    <property type="entry name" value="DZR_2"/>
    <property type="match status" value="1"/>
</dbReference>
<dbReference type="InterPro" id="IPR029057">
    <property type="entry name" value="PRTase-like"/>
</dbReference>
<dbReference type="Gene3D" id="3.40.50.2020">
    <property type="match status" value="1"/>
</dbReference>